<dbReference type="RefSeq" id="WP_095834192.1">
    <property type="nucleotide sequence ID" value="NZ_CP014137.1"/>
</dbReference>
<organism evidence="3 4">
    <name type="scientific">Brenneria goodwinii</name>
    <dbReference type="NCBI Taxonomy" id="1109412"/>
    <lineage>
        <taxon>Bacteria</taxon>
        <taxon>Pseudomonadati</taxon>
        <taxon>Pseudomonadota</taxon>
        <taxon>Gammaproteobacteria</taxon>
        <taxon>Enterobacterales</taxon>
        <taxon>Pectobacteriaceae</taxon>
        <taxon>Brenneria</taxon>
    </lineage>
</organism>
<feature type="signal peptide" evidence="1">
    <location>
        <begin position="1"/>
        <end position="19"/>
    </location>
</feature>
<protein>
    <recommendedName>
        <fullName evidence="2">Lysozyme inhibitor LprI-like N-terminal domain-containing protein</fullName>
    </recommendedName>
</protein>
<dbReference type="KEGG" id="bgj:AWC36_08745"/>
<gene>
    <name evidence="3" type="ORF">BIY26_00990</name>
</gene>
<evidence type="ECO:0000313" key="3">
    <source>
        <dbReference type="EMBL" id="RLM29154.1"/>
    </source>
</evidence>
<dbReference type="PANTHER" id="PTHR39176">
    <property type="entry name" value="PERIPLASMIC PROTEIN-RELATED"/>
    <property type="match status" value="1"/>
</dbReference>
<feature type="chain" id="PRO_5041989955" description="Lysozyme inhibitor LprI-like N-terminal domain-containing protein" evidence="1">
    <location>
        <begin position="20"/>
        <end position="127"/>
    </location>
</feature>
<comment type="caution">
    <text evidence="3">The sequence shown here is derived from an EMBL/GenBank/DDBJ whole genome shotgun (WGS) entry which is preliminary data.</text>
</comment>
<proteinExistence type="predicted"/>
<dbReference type="AlphaFoldDB" id="A0AAE8JPX6"/>
<dbReference type="GeneID" id="70906880"/>
<keyword evidence="1" id="KW-0732">Signal</keyword>
<sequence length="127" mass="14547">MKKAIIALLAILPTFQTLALDCDNAQTQLDMNQCANEEYKKADSELNTLYQDVLKRTSDEQTNLLKSAQNKWIEYRDSDCKFQTFQSKEGSIYPMVYAHCLANKTADRINEFKSMLNCEEGDMSCPL</sequence>
<reference evidence="3 4" key="1">
    <citation type="submission" date="2016-09" db="EMBL/GenBank/DDBJ databases">
        <authorList>
            <person name="Doonan J."/>
            <person name="Pachebat J.A."/>
            <person name="Golyshin P.N."/>
            <person name="Denman S."/>
            <person name="Mcdonald J.E."/>
        </authorList>
    </citation>
    <scope>NUCLEOTIDE SEQUENCE [LARGE SCALE GENOMIC DNA]</scope>
    <source>
        <strain evidence="3 4">FRB141</strain>
    </source>
</reference>
<dbReference type="Proteomes" id="UP000285972">
    <property type="component" value="Unassembled WGS sequence"/>
</dbReference>
<evidence type="ECO:0000259" key="2">
    <source>
        <dbReference type="Pfam" id="PF07007"/>
    </source>
</evidence>
<accession>A0AAE8JPX6</accession>
<evidence type="ECO:0000313" key="4">
    <source>
        <dbReference type="Proteomes" id="UP000285972"/>
    </source>
</evidence>
<dbReference type="EMBL" id="MJLX01000002">
    <property type="protein sequence ID" value="RLM29154.1"/>
    <property type="molecule type" value="Genomic_DNA"/>
</dbReference>
<dbReference type="PANTHER" id="PTHR39176:SF1">
    <property type="entry name" value="PERIPLASMIC PROTEIN"/>
    <property type="match status" value="1"/>
</dbReference>
<dbReference type="InterPro" id="IPR009739">
    <property type="entry name" value="LprI-like_N"/>
</dbReference>
<name>A0AAE8JPX6_9GAMM</name>
<dbReference type="Gene3D" id="1.20.1270.180">
    <property type="match status" value="1"/>
</dbReference>
<dbReference type="Pfam" id="PF07007">
    <property type="entry name" value="LprI"/>
    <property type="match status" value="1"/>
</dbReference>
<feature type="domain" description="Lysozyme inhibitor LprI-like N-terminal" evidence="2">
    <location>
        <begin position="22"/>
        <end position="111"/>
    </location>
</feature>
<evidence type="ECO:0000256" key="1">
    <source>
        <dbReference type="SAM" id="SignalP"/>
    </source>
</evidence>